<reference evidence="1" key="1">
    <citation type="journal article" date="2018" name="Genome Biol.">
        <title>SKESA: strategic k-mer extension for scrupulous assemblies.</title>
        <authorList>
            <person name="Souvorov A."/>
            <person name="Agarwala R."/>
            <person name="Lipman D.J."/>
        </authorList>
    </citation>
    <scope>NUCLEOTIDE SEQUENCE</scope>
    <source>
        <strain evidence="1">Morganella morganii ARLG-3209</strain>
    </source>
</reference>
<protein>
    <submittedName>
        <fullName evidence="1">DUF4393 domain-containing protein</fullName>
    </submittedName>
</protein>
<dbReference type="AlphaFoldDB" id="A0AAN5RYN7"/>
<dbReference type="Proteomes" id="UP000865968">
    <property type="component" value="Unassembled WGS sequence"/>
</dbReference>
<comment type="caution">
    <text evidence="1">The sequence shown here is derived from an EMBL/GenBank/DDBJ whole genome shotgun (WGS) entry which is preliminary data.</text>
</comment>
<sequence length="273" mass="30656">MSEDNDDSVKKVTQSATGLAVDLIKSVPLDESTKNTAGGEIGKTIVTLTKAINVALSPVSLTIFGYEKIKGFIETTLKEKLSKIPEENIIHPKGNVVGPALENLKYLDENEEDLSIKNMYANLIANAINKETKDSIHPAFVDIIKQLENNDVMILEAMRVQNAIAFIRIKKKRPSDEGSGELIVMKYVFNNEIVQSVEFNPNSLYSSIENLERLKLITVSDDRFFTDDTLYEKIRNEPTYLSLKTKLQEYFHESLGMVEISTLGQRFLSVCTD</sequence>
<accession>A0AAN5RYN7</accession>
<evidence type="ECO:0000313" key="1">
    <source>
        <dbReference type="EMBL" id="HAT3807774.1"/>
    </source>
</evidence>
<evidence type="ECO:0000313" key="2">
    <source>
        <dbReference type="Proteomes" id="UP000865968"/>
    </source>
</evidence>
<organism evidence="1 2">
    <name type="scientific">Morganella morganii</name>
    <name type="common">Proteus morganii</name>
    <dbReference type="NCBI Taxonomy" id="582"/>
    <lineage>
        <taxon>Bacteria</taxon>
        <taxon>Pseudomonadati</taxon>
        <taxon>Pseudomonadota</taxon>
        <taxon>Gammaproteobacteria</taxon>
        <taxon>Enterobacterales</taxon>
        <taxon>Morganellaceae</taxon>
        <taxon>Morganella</taxon>
    </lineage>
</organism>
<dbReference type="InterPro" id="IPR025506">
    <property type="entry name" value="Abi_alpha"/>
</dbReference>
<reference evidence="1" key="2">
    <citation type="submission" date="2020-10" db="EMBL/GenBank/DDBJ databases">
        <authorList>
            <consortium name="NCBI Pathogen Detection Project"/>
        </authorList>
    </citation>
    <scope>NUCLEOTIDE SEQUENCE</scope>
    <source>
        <strain evidence="1">Morganella morganii ARLG-3209</strain>
    </source>
</reference>
<name>A0AAN5RYN7_MORMO</name>
<gene>
    <name evidence="1" type="ORF">I8608_000573</name>
</gene>
<dbReference type="Pfam" id="PF14337">
    <property type="entry name" value="Abi_alpha"/>
    <property type="match status" value="1"/>
</dbReference>
<dbReference type="Gene3D" id="3.30.110.190">
    <property type="match status" value="1"/>
</dbReference>
<proteinExistence type="predicted"/>
<dbReference type="EMBL" id="DACSWI010000001">
    <property type="protein sequence ID" value="HAT3807774.1"/>
    <property type="molecule type" value="Genomic_DNA"/>
</dbReference>